<dbReference type="HOGENOM" id="CLU_056776_4_1_1"/>
<dbReference type="EMBL" id="KN840629">
    <property type="protein sequence ID" value="KIP03173.1"/>
    <property type="molecule type" value="Genomic_DNA"/>
</dbReference>
<dbReference type="SUPFAM" id="SSF54197">
    <property type="entry name" value="HIT-like"/>
    <property type="match status" value="1"/>
</dbReference>
<proteinExistence type="predicted"/>
<evidence type="ECO:0000256" key="4">
    <source>
        <dbReference type="PIRSR" id="PIRSR601310-3"/>
    </source>
</evidence>
<evidence type="ECO:0000313" key="7">
    <source>
        <dbReference type="EMBL" id="KIP03173.1"/>
    </source>
</evidence>
<keyword evidence="8" id="KW-1185">Reference proteome</keyword>
<dbReference type="PANTHER" id="PTHR12486:SF5">
    <property type="entry name" value="ADENOSINE 5'-MONOPHOSPHORAMIDASE HINT3"/>
    <property type="match status" value="1"/>
</dbReference>
<evidence type="ECO:0000256" key="3">
    <source>
        <dbReference type="PIRSR" id="PIRSR601310-1"/>
    </source>
</evidence>
<evidence type="ECO:0000256" key="5">
    <source>
        <dbReference type="PROSITE-ProRule" id="PRU00464"/>
    </source>
</evidence>
<dbReference type="OrthoDB" id="1915375at2759"/>
<sequence length="157" mass="17699">MADIQTKPGCPFCSATAEKGFNIVWEDEEYTAFKDRSPASAQHILLIPKTHIDSIKSLHQTDVARAEKMAEIGHSILDKLEVSQDKRRMGFVIPPFNTVNHLHLHVQELPYTSWLKSLMYRVAPGTGGNDKDFSWFVEVEQAVKILKKGQDVSVFAC</sequence>
<accession>A0A0C3PD61</accession>
<dbReference type="Pfam" id="PF11969">
    <property type="entry name" value="DcpS_C"/>
    <property type="match status" value="1"/>
</dbReference>
<protein>
    <recommendedName>
        <fullName evidence="6">HIT domain-containing protein</fullName>
    </recommendedName>
</protein>
<dbReference type="Proteomes" id="UP000053257">
    <property type="component" value="Unassembled WGS sequence"/>
</dbReference>
<dbReference type="GO" id="GO:0000166">
    <property type="term" value="F:nucleotide binding"/>
    <property type="evidence" value="ECO:0007669"/>
    <property type="project" value="UniProtKB-KW"/>
</dbReference>
<dbReference type="STRING" id="745531.A0A0C3PD61"/>
<dbReference type="InterPro" id="IPR001310">
    <property type="entry name" value="Histidine_triad_HIT"/>
</dbReference>
<keyword evidence="2" id="KW-0378">Hydrolase</keyword>
<reference evidence="7 8" key="1">
    <citation type="journal article" date="2014" name="PLoS Genet.">
        <title>Analysis of the Phlebiopsis gigantea genome, transcriptome and secretome provides insight into its pioneer colonization strategies of wood.</title>
        <authorList>
            <person name="Hori C."/>
            <person name="Ishida T."/>
            <person name="Igarashi K."/>
            <person name="Samejima M."/>
            <person name="Suzuki H."/>
            <person name="Master E."/>
            <person name="Ferreira P."/>
            <person name="Ruiz-Duenas F.J."/>
            <person name="Held B."/>
            <person name="Canessa P."/>
            <person name="Larrondo L.F."/>
            <person name="Schmoll M."/>
            <person name="Druzhinina I.S."/>
            <person name="Kubicek C.P."/>
            <person name="Gaskell J.A."/>
            <person name="Kersten P."/>
            <person name="St John F."/>
            <person name="Glasner J."/>
            <person name="Sabat G."/>
            <person name="Splinter BonDurant S."/>
            <person name="Syed K."/>
            <person name="Yadav J."/>
            <person name="Mgbeahuruike A.C."/>
            <person name="Kovalchuk A."/>
            <person name="Asiegbu F.O."/>
            <person name="Lackner G."/>
            <person name="Hoffmeister D."/>
            <person name="Rencoret J."/>
            <person name="Gutierrez A."/>
            <person name="Sun H."/>
            <person name="Lindquist E."/>
            <person name="Barry K."/>
            <person name="Riley R."/>
            <person name="Grigoriev I.V."/>
            <person name="Henrissat B."/>
            <person name="Kues U."/>
            <person name="Berka R.M."/>
            <person name="Martinez A.T."/>
            <person name="Covert S.F."/>
            <person name="Blanchette R.A."/>
            <person name="Cullen D."/>
        </authorList>
    </citation>
    <scope>NUCLEOTIDE SEQUENCE [LARGE SCALE GENOMIC DNA]</scope>
    <source>
        <strain evidence="7 8">11061_1 CR5-6</strain>
    </source>
</reference>
<name>A0A0C3PD61_PHLG1</name>
<feature type="short sequence motif" description="Histidine triad motif" evidence="4 5">
    <location>
        <begin position="101"/>
        <end position="105"/>
    </location>
</feature>
<evidence type="ECO:0000259" key="6">
    <source>
        <dbReference type="PROSITE" id="PS51084"/>
    </source>
</evidence>
<dbReference type="PANTHER" id="PTHR12486">
    <property type="entry name" value="APRATAXIN-RELATED"/>
    <property type="match status" value="1"/>
</dbReference>
<dbReference type="InterPro" id="IPR011146">
    <property type="entry name" value="HIT-like"/>
</dbReference>
<dbReference type="GO" id="GO:0016787">
    <property type="term" value="F:hydrolase activity"/>
    <property type="evidence" value="ECO:0007669"/>
    <property type="project" value="UniProtKB-KW"/>
</dbReference>
<evidence type="ECO:0000256" key="1">
    <source>
        <dbReference type="ARBA" id="ARBA00022741"/>
    </source>
</evidence>
<dbReference type="PRINTS" id="PR00332">
    <property type="entry name" value="HISTRIAD"/>
</dbReference>
<organism evidence="7 8">
    <name type="scientific">Phlebiopsis gigantea (strain 11061_1 CR5-6)</name>
    <name type="common">White-rot fungus</name>
    <name type="synonym">Peniophora gigantea</name>
    <dbReference type="NCBI Taxonomy" id="745531"/>
    <lineage>
        <taxon>Eukaryota</taxon>
        <taxon>Fungi</taxon>
        <taxon>Dikarya</taxon>
        <taxon>Basidiomycota</taxon>
        <taxon>Agaricomycotina</taxon>
        <taxon>Agaricomycetes</taxon>
        <taxon>Polyporales</taxon>
        <taxon>Phanerochaetaceae</taxon>
        <taxon>Phlebiopsis</taxon>
    </lineage>
</organism>
<keyword evidence="1" id="KW-0547">Nucleotide-binding</keyword>
<gene>
    <name evidence="7" type="ORF">PHLGIDRAFT_78008</name>
</gene>
<dbReference type="InterPro" id="IPR036265">
    <property type="entry name" value="HIT-like_sf"/>
</dbReference>
<evidence type="ECO:0000256" key="2">
    <source>
        <dbReference type="ARBA" id="ARBA00022801"/>
    </source>
</evidence>
<dbReference type="PROSITE" id="PS51084">
    <property type="entry name" value="HIT_2"/>
    <property type="match status" value="1"/>
</dbReference>
<dbReference type="AlphaFoldDB" id="A0A0C3PD61"/>
<feature type="domain" description="HIT" evidence="6">
    <location>
        <begin position="11"/>
        <end position="120"/>
    </location>
</feature>
<dbReference type="Gene3D" id="3.30.428.10">
    <property type="entry name" value="HIT-like"/>
    <property type="match status" value="1"/>
</dbReference>
<feature type="active site" description="Tele-AMP-histidine intermediate" evidence="3">
    <location>
        <position position="103"/>
    </location>
</feature>
<evidence type="ECO:0000313" key="8">
    <source>
        <dbReference type="Proteomes" id="UP000053257"/>
    </source>
</evidence>